<dbReference type="RefSeq" id="XP_042918308.1">
    <property type="nucleotide sequence ID" value="XM_043068058.1"/>
</dbReference>
<reference evidence="4 5" key="1">
    <citation type="journal article" date="2007" name="Science">
        <title>The Chlamydomonas genome reveals the evolution of key animal and plant functions.</title>
        <authorList>
            <person name="Merchant S.S."/>
            <person name="Prochnik S.E."/>
            <person name="Vallon O."/>
            <person name="Harris E.H."/>
            <person name="Karpowicz S.J."/>
            <person name="Witman G.B."/>
            <person name="Terry A."/>
            <person name="Salamov A."/>
            <person name="Fritz-Laylin L.K."/>
            <person name="Marechal-Drouard L."/>
            <person name="Marshall W.F."/>
            <person name="Qu L.H."/>
            <person name="Nelson D.R."/>
            <person name="Sanderfoot A.A."/>
            <person name="Spalding M.H."/>
            <person name="Kapitonov V.V."/>
            <person name="Ren Q."/>
            <person name="Ferris P."/>
            <person name="Lindquist E."/>
            <person name="Shapiro H."/>
            <person name="Lucas S.M."/>
            <person name="Grimwood J."/>
            <person name="Schmutz J."/>
            <person name="Cardol P."/>
            <person name="Cerutti H."/>
            <person name="Chanfreau G."/>
            <person name="Chen C.L."/>
            <person name="Cognat V."/>
            <person name="Croft M.T."/>
            <person name="Dent R."/>
            <person name="Dutcher S."/>
            <person name="Fernandez E."/>
            <person name="Fukuzawa H."/>
            <person name="Gonzalez-Ballester D."/>
            <person name="Gonzalez-Halphen D."/>
            <person name="Hallmann A."/>
            <person name="Hanikenne M."/>
            <person name="Hippler M."/>
            <person name="Inwood W."/>
            <person name="Jabbari K."/>
            <person name="Kalanon M."/>
            <person name="Kuras R."/>
            <person name="Lefebvre P.A."/>
            <person name="Lemaire S.D."/>
            <person name="Lobanov A.V."/>
            <person name="Lohr M."/>
            <person name="Manuell A."/>
            <person name="Meier I."/>
            <person name="Mets L."/>
            <person name="Mittag M."/>
            <person name="Mittelmeier T."/>
            <person name="Moroney J.V."/>
            <person name="Moseley J."/>
            <person name="Napoli C."/>
            <person name="Nedelcu A.M."/>
            <person name="Niyogi K."/>
            <person name="Novoselov S.V."/>
            <person name="Paulsen I.T."/>
            <person name="Pazour G."/>
            <person name="Purton S."/>
            <person name="Ral J.P."/>
            <person name="Riano-Pachon D.M."/>
            <person name="Riekhof W."/>
            <person name="Rymarquis L."/>
            <person name="Schroda M."/>
            <person name="Stern D."/>
            <person name="Umen J."/>
            <person name="Willows R."/>
            <person name="Wilson N."/>
            <person name="Zimmer S.L."/>
            <person name="Allmer J."/>
            <person name="Balk J."/>
            <person name="Bisova K."/>
            <person name="Chen C.J."/>
            <person name="Elias M."/>
            <person name="Gendler K."/>
            <person name="Hauser C."/>
            <person name="Lamb M.R."/>
            <person name="Ledford H."/>
            <person name="Long J.C."/>
            <person name="Minagawa J."/>
            <person name="Page M.D."/>
            <person name="Pan J."/>
            <person name="Pootakham W."/>
            <person name="Roje S."/>
            <person name="Rose A."/>
            <person name="Stahlberg E."/>
            <person name="Terauchi A.M."/>
            <person name="Yang P."/>
            <person name="Ball S."/>
            <person name="Bowler C."/>
            <person name="Dieckmann C.L."/>
            <person name="Gladyshev V.N."/>
            <person name="Green P."/>
            <person name="Jorgensen R."/>
            <person name="Mayfield S."/>
            <person name="Mueller-Roeber B."/>
            <person name="Rajamani S."/>
            <person name="Sayre R.T."/>
            <person name="Brokstein P."/>
            <person name="Dubchak I."/>
            <person name="Goodstein D."/>
            <person name="Hornick L."/>
            <person name="Huang Y.W."/>
            <person name="Jhaveri J."/>
            <person name="Luo Y."/>
            <person name="Martinez D."/>
            <person name="Ngau W.C."/>
            <person name="Otillar B."/>
            <person name="Poliakov A."/>
            <person name="Porter A."/>
            <person name="Szajkowski L."/>
            <person name="Werner G."/>
            <person name="Zhou K."/>
            <person name="Grigoriev I.V."/>
            <person name="Rokhsar D.S."/>
            <person name="Grossman A.R."/>
        </authorList>
    </citation>
    <scope>NUCLEOTIDE SEQUENCE [LARGE SCALE GENOMIC DNA]</scope>
    <source>
        <strain evidence="5">CC-503</strain>
    </source>
</reference>
<dbReference type="PROSITE" id="PS50030">
    <property type="entry name" value="UBA"/>
    <property type="match status" value="2"/>
</dbReference>
<feature type="domain" description="Ubiquitin-like" evidence="3">
    <location>
        <begin position="6"/>
        <end position="85"/>
    </location>
</feature>
<dbReference type="GO" id="GO:0031593">
    <property type="term" value="F:polyubiquitin modification-dependent protein binding"/>
    <property type="evidence" value="ECO:0007669"/>
    <property type="project" value="UniProtKB-ARBA"/>
</dbReference>
<dbReference type="InterPro" id="IPR015940">
    <property type="entry name" value="UBA"/>
</dbReference>
<evidence type="ECO:0000313" key="4">
    <source>
        <dbReference type="EMBL" id="PNW75032.1"/>
    </source>
</evidence>
<evidence type="ECO:0000259" key="2">
    <source>
        <dbReference type="PROSITE" id="PS50030"/>
    </source>
</evidence>
<dbReference type="PROSITE" id="PS50053">
    <property type="entry name" value="UBIQUITIN_2"/>
    <property type="match status" value="1"/>
</dbReference>
<dbReference type="Pfam" id="PF22562">
    <property type="entry name" value="UBA_7"/>
    <property type="match status" value="1"/>
</dbReference>
<dbReference type="Gramene" id="PNW75032">
    <property type="protein sequence ID" value="PNW75032"/>
    <property type="gene ID" value="CHLRE_12g499450v5"/>
</dbReference>
<feature type="compositionally biased region" description="Gly residues" evidence="1">
    <location>
        <begin position="490"/>
        <end position="514"/>
    </location>
</feature>
<proteinExistence type="predicted"/>
<dbReference type="Pfam" id="PF00627">
    <property type="entry name" value="UBA"/>
    <property type="match status" value="1"/>
</dbReference>
<organism evidence="4 5">
    <name type="scientific">Chlamydomonas reinhardtii</name>
    <name type="common">Chlamydomonas smithii</name>
    <dbReference type="NCBI Taxonomy" id="3055"/>
    <lineage>
        <taxon>Eukaryota</taxon>
        <taxon>Viridiplantae</taxon>
        <taxon>Chlorophyta</taxon>
        <taxon>core chlorophytes</taxon>
        <taxon>Chlorophyceae</taxon>
        <taxon>CS clade</taxon>
        <taxon>Chlamydomonadales</taxon>
        <taxon>Chlamydomonadaceae</taxon>
        <taxon>Chlamydomonas</taxon>
    </lineage>
</organism>
<dbReference type="KEGG" id="cre:CHLRE_12g499450v5"/>
<protein>
    <submittedName>
        <fullName evidence="4">Uncharacterized protein</fullName>
    </submittedName>
</protein>
<dbReference type="SUPFAM" id="SSF54236">
    <property type="entry name" value="Ubiquitin-like"/>
    <property type="match status" value="1"/>
</dbReference>
<feature type="region of interest" description="Disordered" evidence="1">
    <location>
        <begin position="350"/>
        <end position="515"/>
    </location>
</feature>
<dbReference type="GO" id="GO:0000151">
    <property type="term" value="C:ubiquitin ligase complex"/>
    <property type="evidence" value="ECO:0000318"/>
    <property type="project" value="GO_Central"/>
</dbReference>
<dbReference type="ExpressionAtlas" id="A0A2K3D3B5">
    <property type="expression patterns" value="baseline"/>
</dbReference>
<evidence type="ECO:0000313" key="5">
    <source>
        <dbReference type="Proteomes" id="UP000006906"/>
    </source>
</evidence>
<dbReference type="CDD" id="cd17039">
    <property type="entry name" value="Ubl_ubiquitin_like"/>
    <property type="match status" value="1"/>
</dbReference>
<feature type="domain" description="UBA" evidence="2">
    <location>
        <begin position="303"/>
        <end position="342"/>
    </location>
</feature>
<dbReference type="PANTHER" id="PTHR46738">
    <property type="entry name" value="UBIQUITIN-ASSOCIATED DOMAIN-CONTAINING PROTEIN 1"/>
    <property type="match status" value="1"/>
</dbReference>
<dbReference type="AlphaFoldDB" id="A0A2K3D3B5"/>
<dbReference type="STRING" id="3055.A0A2K3D3B5"/>
<dbReference type="SUPFAM" id="SSF46934">
    <property type="entry name" value="UBA-like"/>
    <property type="match status" value="2"/>
</dbReference>
<feature type="compositionally biased region" description="Gly residues" evidence="1">
    <location>
        <begin position="203"/>
        <end position="214"/>
    </location>
</feature>
<dbReference type="OMA" id="CPVATAQ"/>
<feature type="domain" description="UBA" evidence="2">
    <location>
        <begin position="236"/>
        <end position="276"/>
    </location>
</feature>
<feature type="compositionally biased region" description="Gly residues" evidence="1">
    <location>
        <begin position="663"/>
        <end position="681"/>
    </location>
</feature>
<dbReference type="PaxDb" id="3055-EDO96956"/>
<name>A0A2K3D3B5_CHLRE</name>
<feature type="region of interest" description="Disordered" evidence="1">
    <location>
        <begin position="199"/>
        <end position="234"/>
    </location>
</feature>
<dbReference type="Gene3D" id="3.10.20.90">
    <property type="entry name" value="Phosphatidylinositol 3-kinase Catalytic Subunit, Chain A, domain 1"/>
    <property type="match status" value="1"/>
</dbReference>
<dbReference type="Proteomes" id="UP000006906">
    <property type="component" value="Chromosome 12"/>
</dbReference>
<dbReference type="EMBL" id="CM008973">
    <property type="protein sequence ID" value="PNW75032.1"/>
    <property type="molecule type" value="Genomic_DNA"/>
</dbReference>
<gene>
    <name evidence="4" type="ORF">CHLRE_12g499450v5</name>
</gene>
<accession>A0A2K3D3B5</accession>
<dbReference type="InterPro" id="IPR052476">
    <property type="entry name" value="UBAC1"/>
</dbReference>
<dbReference type="InParanoid" id="A0A2K3D3B5"/>
<feature type="compositionally biased region" description="Low complexity" evidence="1">
    <location>
        <begin position="350"/>
        <end position="365"/>
    </location>
</feature>
<evidence type="ECO:0000259" key="3">
    <source>
        <dbReference type="PROSITE" id="PS50053"/>
    </source>
</evidence>
<dbReference type="SMART" id="SM00165">
    <property type="entry name" value="UBA"/>
    <property type="match status" value="2"/>
</dbReference>
<evidence type="ECO:0000256" key="1">
    <source>
        <dbReference type="SAM" id="MobiDB-lite"/>
    </source>
</evidence>
<dbReference type="Gene3D" id="1.10.8.10">
    <property type="entry name" value="DNA helicase RuvA subunit, C-terminal domain"/>
    <property type="match status" value="2"/>
</dbReference>
<feature type="compositionally biased region" description="Low complexity" evidence="1">
    <location>
        <begin position="373"/>
        <end position="387"/>
    </location>
</feature>
<dbReference type="OrthoDB" id="336240at2759"/>
<feature type="region of interest" description="Disordered" evidence="1">
    <location>
        <begin position="660"/>
        <end position="681"/>
    </location>
</feature>
<dbReference type="InterPro" id="IPR009060">
    <property type="entry name" value="UBA-like_sf"/>
</dbReference>
<sequence length="681" mass="67578">MATPGIDLVVRSVHRTFVLNGVDPNASIDDLKGLLHKRGAEENLSLPAQKQRLVHRGSVLSAGSLQQAGVRSGDHLVLLVNRAGAVPSVPDDTTPVPTAATIRTAILAEARRRGVESSIVEEQPRPARHMYGGPGGMPLPMDALAMDVDNQLMQLLAALGGRVAVAPGGGGGGGAGQVQVGMPPFGMLPPGMRLFGVPPPHAAGGGAHAPGGGAAAHAPPQPAQPPPPPPAPVIPEPDASAMAQLGEMGFGEPVVRKALLLHRNDMEQALNWLLQHGDDPAAAEPLTDDQLRQIYAGGLRGPASEPEQVEQLVAMGFDRHRAAAAMRRYRNMDVALAILLQQEEAAQAAQGEQAAGQQGEQQAAAGQGGQGQEGQQAAAVPAQAQQATDGARPVQEAQGGAGAAMVQTPVAAAGGPEAAAHGEGHAHDGDEEGNEHEHDEEQDEDDDDDDEEEEEEEEEDDEEEYEEDQEEDMTGDGDDEMRLMHMGLMQAGGGARGPGAGNAGAAAGGAGGAPGAAPMDDGGLGAGLAMGGFGAPPFLVGGGGGGMYGLGGGGGSAPAVTITRGPDGNDLVLGSAGASMPPLMPSRGIMLGGGGGGGGMGGGLNMLADLAPLLGGGGGGRGAGAGGAGGGAGAGGPEEEELLQGMGLVHQLLSAVLRDALNGQGGQGGPGGGPEGGPARR</sequence>
<keyword evidence="5" id="KW-1185">Reference proteome</keyword>
<dbReference type="GeneID" id="5727876"/>
<dbReference type="InterPro" id="IPR000626">
    <property type="entry name" value="Ubiquitin-like_dom"/>
</dbReference>
<feature type="compositionally biased region" description="Acidic residues" evidence="1">
    <location>
        <begin position="429"/>
        <end position="479"/>
    </location>
</feature>
<dbReference type="PANTHER" id="PTHR46738:SF1">
    <property type="entry name" value="UBIQUITIN-ASSOCIATED DOMAIN-CONTAINING PROTEIN 1"/>
    <property type="match status" value="1"/>
</dbReference>
<dbReference type="InterPro" id="IPR029071">
    <property type="entry name" value="Ubiquitin-like_domsf"/>
</dbReference>
<feature type="compositionally biased region" description="Pro residues" evidence="1">
    <location>
        <begin position="219"/>
        <end position="234"/>
    </location>
</feature>